<proteinExistence type="predicted"/>
<dbReference type="STRING" id="278938.A0A4Z1JQR7"/>
<dbReference type="Proteomes" id="UP000297229">
    <property type="component" value="Unassembled WGS sequence"/>
</dbReference>
<reference evidence="1 2" key="1">
    <citation type="submission" date="2017-12" db="EMBL/GenBank/DDBJ databases">
        <title>Comparative genomics of Botrytis spp.</title>
        <authorList>
            <person name="Valero-Jimenez C.A."/>
            <person name="Tapia P."/>
            <person name="Veloso J."/>
            <person name="Silva-Moreno E."/>
            <person name="Staats M."/>
            <person name="Valdes J.H."/>
            <person name="Van Kan J.A.L."/>
        </authorList>
    </citation>
    <scope>NUCLEOTIDE SEQUENCE [LARGE SCALE GENOMIC DNA]</scope>
    <source>
        <strain evidence="1 2">Be9601</strain>
    </source>
</reference>
<accession>A0A4Z1JQR7</accession>
<dbReference type="EMBL" id="PQXM01000601">
    <property type="protein sequence ID" value="TGO71237.1"/>
    <property type="molecule type" value="Genomic_DNA"/>
</dbReference>
<name>A0A4Z1JQR7_9HELO</name>
<keyword evidence="2" id="KW-1185">Reference proteome</keyword>
<comment type="caution">
    <text evidence="1">The sequence shown here is derived from an EMBL/GenBank/DDBJ whole genome shotgun (WGS) entry which is preliminary data.</text>
</comment>
<sequence>MVFSLAQTCTPSTFSPSSPVSEILVLEANLVTYFDASVASFWRSGTPTVERPNTSFCNTTITYTHPRQNDSIMIEGWLPTDKWNGCLQAVGGGGWAGSN</sequence>
<evidence type="ECO:0000313" key="2">
    <source>
        <dbReference type="Proteomes" id="UP000297229"/>
    </source>
</evidence>
<gene>
    <name evidence="1" type="ORF">BELL_0603g00040</name>
</gene>
<evidence type="ECO:0000313" key="1">
    <source>
        <dbReference type="EMBL" id="TGO71237.1"/>
    </source>
</evidence>
<dbReference type="AlphaFoldDB" id="A0A4Z1JQR7"/>
<organism evidence="1 2">
    <name type="scientific">Botrytis elliptica</name>
    <dbReference type="NCBI Taxonomy" id="278938"/>
    <lineage>
        <taxon>Eukaryota</taxon>
        <taxon>Fungi</taxon>
        <taxon>Dikarya</taxon>
        <taxon>Ascomycota</taxon>
        <taxon>Pezizomycotina</taxon>
        <taxon>Leotiomycetes</taxon>
        <taxon>Helotiales</taxon>
        <taxon>Sclerotiniaceae</taxon>
        <taxon>Botrytis</taxon>
    </lineage>
</organism>
<protein>
    <submittedName>
        <fullName evidence="1">Uncharacterized protein</fullName>
    </submittedName>
</protein>